<organism evidence="1 3">
    <name type="scientific">Araneus ventricosus</name>
    <name type="common">Orbweaver spider</name>
    <name type="synonym">Epeira ventricosa</name>
    <dbReference type="NCBI Taxonomy" id="182803"/>
    <lineage>
        <taxon>Eukaryota</taxon>
        <taxon>Metazoa</taxon>
        <taxon>Ecdysozoa</taxon>
        <taxon>Arthropoda</taxon>
        <taxon>Chelicerata</taxon>
        <taxon>Arachnida</taxon>
        <taxon>Araneae</taxon>
        <taxon>Araneomorphae</taxon>
        <taxon>Entelegynae</taxon>
        <taxon>Araneoidea</taxon>
        <taxon>Araneidae</taxon>
        <taxon>Araneus</taxon>
    </lineage>
</organism>
<sequence length="43" mass="4960">MCRRRNDTSVRIPPTTVHKCKPRAIRSHTPLERGFTEIVRVGS</sequence>
<proteinExistence type="predicted"/>
<evidence type="ECO:0000313" key="2">
    <source>
        <dbReference type="EMBL" id="GBN80469.1"/>
    </source>
</evidence>
<gene>
    <name evidence="1" type="ORF">AVEN_156836_1</name>
    <name evidence="2" type="ORF">AVEN_176108_1</name>
</gene>
<accession>A0A4Y2RXE6</accession>
<evidence type="ECO:0000313" key="3">
    <source>
        <dbReference type="Proteomes" id="UP000499080"/>
    </source>
</evidence>
<dbReference type="AlphaFoldDB" id="A0A4Y2RXE6"/>
<reference evidence="1 3" key="1">
    <citation type="journal article" date="2019" name="Sci. Rep.">
        <title>Orb-weaving spider Araneus ventricosus genome elucidates the spidroin gene catalogue.</title>
        <authorList>
            <person name="Kono N."/>
            <person name="Nakamura H."/>
            <person name="Ohtoshi R."/>
            <person name="Moran D.A.P."/>
            <person name="Shinohara A."/>
            <person name="Yoshida Y."/>
            <person name="Fujiwara M."/>
            <person name="Mori M."/>
            <person name="Tomita M."/>
            <person name="Arakawa K."/>
        </authorList>
    </citation>
    <scope>NUCLEOTIDE SEQUENCE [LARGE SCALE GENOMIC DNA]</scope>
</reference>
<protein>
    <submittedName>
        <fullName evidence="1">Uncharacterized protein</fullName>
    </submittedName>
</protein>
<dbReference type="Proteomes" id="UP000499080">
    <property type="component" value="Unassembled WGS sequence"/>
</dbReference>
<feature type="non-terminal residue" evidence="1">
    <location>
        <position position="43"/>
    </location>
</feature>
<evidence type="ECO:0000313" key="1">
    <source>
        <dbReference type="EMBL" id="GBN80457.1"/>
    </source>
</evidence>
<dbReference type="EMBL" id="BGPR01018907">
    <property type="protein sequence ID" value="GBN80469.1"/>
    <property type="molecule type" value="Genomic_DNA"/>
</dbReference>
<name>A0A4Y2RXE6_ARAVE</name>
<comment type="caution">
    <text evidence="1">The sequence shown here is derived from an EMBL/GenBank/DDBJ whole genome shotgun (WGS) entry which is preliminary data.</text>
</comment>
<dbReference type="EMBL" id="BGPR01018904">
    <property type="protein sequence ID" value="GBN80457.1"/>
    <property type="molecule type" value="Genomic_DNA"/>
</dbReference>
<keyword evidence="3" id="KW-1185">Reference proteome</keyword>